<name>A0ABQ7UG58_SOLTU</name>
<keyword evidence="2" id="KW-1185">Reference proteome</keyword>
<reference evidence="1 2" key="1">
    <citation type="journal article" date="2021" name="bioRxiv">
        <title>Chromosome-scale and haplotype-resolved genome assembly of a tetraploid potato cultivar.</title>
        <authorList>
            <person name="Sun H."/>
            <person name="Jiao W.-B."/>
            <person name="Krause K."/>
            <person name="Campoy J.A."/>
            <person name="Goel M."/>
            <person name="Folz-Donahue K."/>
            <person name="Kukat C."/>
            <person name="Huettel B."/>
            <person name="Schneeberger K."/>
        </authorList>
    </citation>
    <scope>NUCLEOTIDE SEQUENCE [LARGE SCALE GENOMIC DNA]</scope>
    <source>
        <strain evidence="1">SolTubOtavaFocal</strain>
        <tissue evidence="1">Leaves</tissue>
    </source>
</reference>
<evidence type="ECO:0000313" key="2">
    <source>
        <dbReference type="Proteomes" id="UP000826656"/>
    </source>
</evidence>
<comment type="caution">
    <text evidence="1">The sequence shown here is derived from an EMBL/GenBank/DDBJ whole genome shotgun (WGS) entry which is preliminary data.</text>
</comment>
<accession>A0ABQ7UG58</accession>
<dbReference type="EMBL" id="JAIVGD010000019">
    <property type="protein sequence ID" value="KAH0748562.1"/>
    <property type="molecule type" value="Genomic_DNA"/>
</dbReference>
<proteinExistence type="predicted"/>
<gene>
    <name evidence="1" type="ORF">KY290_027794</name>
</gene>
<sequence>MATTLNSPNHGIKLEQYMLHSANCHLKLDSKHEAANAARYYKKSNIKGL</sequence>
<dbReference type="Proteomes" id="UP000826656">
    <property type="component" value="Unassembled WGS sequence"/>
</dbReference>
<protein>
    <submittedName>
        <fullName evidence="1">Uncharacterized protein</fullName>
    </submittedName>
</protein>
<organism evidence="1 2">
    <name type="scientific">Solanum tuberosum</name>
    <name type="common">Potato</name>
    <dbReference type="NCBI Taxonomy" id="4113"/>
    <lineage>
        <taxon>Eukaryota</taxon>
        <taxon>Viridiplantae</taxon>
        <taxon>Streptophyta</taxon>
        <taxon>Embryophyta</taxon>
        <taxon>Tracheophyta</taxon>
        <taxon>Spermatophyta</taxon>
        <taxon>Magnoliopsida</taxon>
        <taxon>eudicotyledons</taxon>
        <taxon>Gunneridae</taxon>
        <taxon>Pentapetalae</taxon>
        <taxon>asterids</taxon>
        <taxon>lamiids</taxon>
        <taxon>Solanales</taxon>
        <taxon>Solanaceae</taxon>
        <taxon>Solanoideae</taxon>
        <taxon>Solaneae</taxon>
        <taxon>Solanum</taxon>
    </lineage>
</organism>
<evidence type="ECO:0000313" key="1">
    <source>
        <dbReference type="EMBL" id="KAH0748562.1"/>
    </source>
</evidence>